<dbReference type="Proteomes" id="UP000523528">
    <property type="component" value="Unassembled WGS sequence"/>
</dbReference>
<dbReference type="EMBL" id="JACHES010000009">
    <property type="protein sequence ID" value="MBB6177289.1"/>
    <property type="molecule type" value="Genomic_DNA"/>
</dbReference>
<gene>
    <name evidence="2" type="ORF">HNQ82_002122</name>
</gene>
<dbReference type="InterPro" id="IPR041657">
    <property type="entry name" value="HTH_17"/>
</dbReference>
<reference evidence="2 3" key="1">
    <citation type="submission" date="2020-08" db="EMBL/GenBank/DDBJ databases">
        <title>Genomic Encyclopedia of Type Strains, Phase IV (KMG-IV): sequencing the most valuable type-strain genomes for metagenomic binning, comparative biology and taxonomic classification.</title>
        <authorList>
            <person name="Goeker M."/>
        </authorList>
    </citation>
    <scope>NUCLEOTIDE SEQUENCE [LARGE SCALE GENOMIC DNA]</scope>
    <source>
        <strain evidence="2 3">DSM 23211</strain>
    </source>
</reference>
<dbReference type="Gene3D" id="1.10.1660.10">
    <property type="match status" value="1"/>
</dbReference>
<sequence length="213" mass="24700">MTTVMDREKAKCWVERMKAQLQDEKVEELASFLKYLTNVLERVEPHKTEQLMSRLHQPQNVDELASCFEQLCELVIDVGENHHLTKVYKTSEVAKFMGVTVATVNNWIKEGKIKGAHKAGKNAHAKIPETALYITSSNEVMTIKEIAYLYEKEQKQHLPQVENELLETIQFFNKKYNGTYFETLAKKDVLTPEEQRDASEWTYALKKVGLFDE</sequence>
<name>A0A7X0DBL8_9BACL</name>
<organism evidence="2 3">
    <name type="scientific">Anoxybacillus tengchongensis</name>
    <dbReference type="NCBI Taxonomy" id="576944"/>
    <lineage>
        <taxon>Bacteria</taxon>
        <taxon>Bacillati</taxon>
        <taxon>Bacillota</taxon>
        <taxon>Bacilli</taxon>
        <taxon>Bacillales</taxon>
        <taxon>Anoxybacillaceae</taxon>
        <taxon>Anoxybacillus</taxon>
    </lineage>
</organism>
<dbReference type="Pfam" id="PF12728">
    <property type="entry name" value="HTH_17"/>
    <property type="match status" value="1"/>
</dbReference>
<evidence type="ECO:0000313" key="2">
    <source>
        <dbReference type="EMBL" id="MBB6177289.1"/>
    </source>
</evidence>
<dbReference type="AlphaFoldDB" id="A0A7X0DBL8"/>
<evidence type="ECO:0000313" key="3">
    <source>
        <dbReference type="Proteomes" id="UP000523528"/>
    </source>
</evidence>
<feature type="domain" description="Helix-turn-helix" evidence="1">
    <location>
        <begin position="87"/>
        <end position="132"/>
    </location>
</feature>
<dbReference type="RefSeq" id="WP_183249392.1">
    <property type="nucleotide sequence ID" value="NZ_JACHES010000009.1"/>
</dbReference>
<accession>A0A7X0DBL8</accession>
<comment type="caution">
    <text evidence="2">The sequence shown here is derived from an EMBL/GenBank/DDBJ whole genome shotgun (WGS) entry which is preliminary data.</text>
</comment>
<keyword evidence="3" id="KW-1185">Reference proteome</keyword>
<evidence type="ECO:0000259" key="1">
    <source>
        <dbReference type="Pfam" id="PF12728"/>
    </source>
</evidence>
<proteinExistence type="predicted"/>
<protein>
    <submittedName>
        <fullName evidence="2">Transposase</fullName>
    </submittedName>
</protein>